<gene>
    <name evidence="2" type="ORF">OU989_23220</name>
</gene>
<dbReference type="GO" id="GO:0016887">
    <property type="term" value="F:ATP hydrolysis activity"/>
    <property type="evidence" value="ECO:0007669"/>
    <property type="project" value="InterPro"/>
</dbReference>
<evidence type="ECO:0000259" key="1">
    <source>
        <dbReference type="Pfam" id="PF07728"/>
    </source>
</evidence>
<organism evidence="2 3">
    <name type="scientific">Lysinibacillus irui</name>
    <dbReference type="NCBI Taxonomy" id="2998077"/>
    <lineage>
        <taxon>Bacteria</taxon>
        <taxon>Bacillati</taxon>
        <taxon>Bacillota</taxon>
        <taxon>Bacilli</taxon>
        <taxon>Bacillales</taxon>
        <taxon>Bacillaceae</taxon>
        <taxon>Lysinibacillus</taxon>
    </lineage>
</organism>
<evidence type="ECO:0000313" key="2">
    <source>
        <dbReference type="EMBL" id="WDV09201.1"/>
    </source>
</evidence>
<dbReference type="EMBL" id="CP113528">
    <property type="protein sequence ID" value="WDV09201.1"/>
    <property type="molecule type" value="Genomic_DNA"/>
</dbReference>
<proteinExistence type="predicted"/>
<dbReference type="SUPFAM" id="SSF52540">
    <property type="entry name" value="P-loop containing nucleoside triphosphate hydrolases"/>
    <property type="match status" value="1"/>
</dbReference>
<keyword evidence="2" id="KW-0614">Plasmid</keyword>
<dbReference type="InterPro" id="IPR027417">
    <property type="entry name" value="P-loop_NTPase"/>
</dbReference>
<protein>
    <submittedName>
        <fullName evidence="2">AAA family ATPase</fullName>
    </submittedName>
</protein>
<dbReference type="InterPro" id="IPR011704">
    <property type="entry name" value="ATPase_dyneun-rel_AAA"/>
</dbReference>
<dbReference type="RefSeq" id="WP_274797424.1">
    <property type="nucleotide sequence ID" value="NZ_CP113528.1"/>
</dbReference>
<evidence type="ECO:0000313" key="3">
    <source>
        <dbReference type="Proteomes" id="UP001219585"/>
    </source>
</evidence>
<dbReference type="Pfam" id="PF07728">
    <property type="entry name" value="AAA_5"/>
    <property type="match status" value="1"/>
</dbReference>
<name>A0AAJ5RQF8_9BACI</name>
<sequence>MTINFQKVTISDVAINTVKDSIPGFVENIDAFEGTKNNLYIRVKFKKLDLHAYMVIDSKNRLMVHYCEEVEKNLPCKHRNLLAAIANYFGHSIELTNTKTKLVEYKDFEKQFEKVRWENKNDEFKLIPTIKDTLPATNQVEKQTVPVEQLIDRDWETGWNGVQDYLDSQGVDIALQNKILERRKRISMHVPIQQEQTAPSKPATPYQGETFRRVLRHIFNDKHLILIGGKGTGKDTLINTLAWIFNFPLLLQIGDKDTSRETIVAEPAFRDNESTYDLSQFTKTVQHGGLVNYAEVNFLKGDITSVFHSLFDENEALATPLGPIQAHEDFLMCCSMNVGNGYFDVNKLNDAFKDRFAVVRLPQTMEFQNLIKEKSGLVDSNALEFLSTIKKNLEELFFDGLCHSADTVRGYIDAAKYFLNFGFNNETRIEVVEDYIINKVEDTEEYFEARNAVREAFSELKLSPFPFTEEEKAYSNAQEDDN</sequence>
<accession>A0AAJ5RQF8</accession>
<dbReference type="GO" id="GO:0005524">
    <property type="term" value="F:ATP binding"/>
    <property type="evidence" value="ECO:0007669"/>
    <property type="project" value="InterPro"/>
</dbReference>
<dbReference type="Proteomes" id="UP001219585">
    <property type="component" value="Plasmid unnamed"/>
</dbReference>
<dbReference type="KEGG" id="liu:OU989_23220"/>
<reference evidence="2" key="1">
    <citation type="submission" date="2022-11" db="EMBL/GenBank/DDBJ databases">
        <title>Lysinibacillus irui.</title>
        <authorList>
            <person name="Akintayo S.O."/>
        </authorList>
    </citation>
    <scope>NUCLEOTIDE SEQUENCE</scope>
    <source>
        <strain evidence="2">IRB4-01</strain>
        <plasmid evidence="2">unnamed</plasmid>
    </source>
</reference>
<feature type="domain" description="ATPase dynein-related AAA" evidence="1">
    <location>
        <begin position="223"/>
        <end position="356"/>
    </location>
</feature>
<geneLocation type="plasmid" evidence="2 3">
    <name>unnamed</name>
</geneLocation>
<dbReference type="Gene3D" id="3.40.50.300">
    <property type="entry name" value="P-loop containing nucleotide triphosphate hydrolases"/>
    <property type="match status" value="1"/>
</dbReference>
<dbReference type="AlphaFoldDB" id="A0AAJ5RQF8"/>